<accession>A0A2P8D9R0</accession>
<dbReference type="EMBL" id="PYGD01000001">
    <property type="protein sequence ID" value="PSK93960.1"/>
    <property type="molecule type" value="Genomic_DNA"/>
</dbReference>
<feature type="signal peptide" evidence="1">
    <location>
        <begin position="1"/>
        <end position="18"/>
    </location>
</feature>
<evidence type="ECO:0000313" key="3">
    <source>
        <dbReference type="Proteomes" id="UP000240572"/>
    </source>
</evidence>
<comment type="caution">
    <text evidence="2">The sequence shown here is derived from an EMBL/GenBank/DDBJ whole genome shotgun (WGS) entry which is preliminary data.</text>
</comment>
<dbReference type="AlphaFoldDB" id="A0A2P8D9R0"/>
<dbReference type="OrthoDB" id="1347235at2"/>
<proteinExistence type="predicted"/>
<name>A0A2P8D9R0_9BACT</name>
<reference evidence="2 3" key="1">
    <citation type="submission" date="2018-03" db="EMBL/GenBank/DDBJ databases">
        <title>Genomic Encyclopedia of Type Strains, Phase III (KMG-III): the genomes of soil and plant-associated and newly described type strains.</title>
        <authorList>
            <person name="Whitman W."/>
        </authorList>
    </citation>
    <scope>NUCLEOTIDE SEQUENCE [LARGE SCALE GENOMIC DNA]</scope>
    <source>
        <strain evidence="2 3">CGMCC 1.12700</strain>
    </source>
</reference>
<evidence type="ECO:0000256" key="1">
    <source>
        <dbReference type="SAM" id="SignalP"/>
    </source>
</evidence>
<protein>
    <submittedName>
        <fullName evidence="2">Uncharacterized protein</fullName>
    </submittedName>
</protein>
<sequence length="268" mass="30837">MKRLILLVCLFYSAFAHGQMLDLWHRVMASKGLSPFKQFAGRPGRRVGKDGLDTVYYRTLYGDYKEGIFTYDHYLPTAPAGKYPYEEYQLWVITRKDKMIEGKLMQVVNGNEEQPDSIRFVQRGAYRDVADYVQLQQGFKQTTGASMDTTQLFRDGIVFGYQCGIGGAVPDERLVTDSLVKYRNRVALLSWLQATNTEKQLYGYDAFVQLKRQGLRLNDKERKLMRMISRKRGSVNTCAWCSFGAEELPVVIRRIKRGVPYIGNGDME</sequence>
<organism evidence="2 3">
    <name type="scientific">Taibaiella chishuiensis</name>
    <dbReference type="NCBI Taxonomy" id="1434707"/>
    <lineage>
        <taxon>Bacteria</taxon>
        <taxon>Pseudomonadati</taxon>
        <taxon>Bacteroidota</taxon>
        <taxon>Chitinophagia</taxon>
        <taxon>Chitinophagales</taxon>
        <taxon>Chitinophagaceae</taxon>
        <taxon>Taibaiella</taxon>
    </lineage>
</organism>
<feature type="chain" id="PRO_5015110525" evidence="1">
    <location>
        <begin position="19"/>
        <end position="268"/>
    </location>
</feature>
<keyword evidence="1" id="KW-0732">Signal</keyword>
<dbReference type="Proteomes" id="UP000240572">
    <property type="component" value="Unassembled WGS sequence"/>
</dbReference>
<evidence type="ECO:0000313" key="2">
    <source>
        <dbReference type="EMBL" id="PSK93960.1"/>
    </source>
</evidence>
<gene>
    <name evidence="2" type="ORF">B0I18_101109</name>
</gene>
<keyword evidence="3" id="KW-1185">Reference proteome</keyword>
<dbReference type="RefSeq" id="WP_106520700.1">
    <property type="nucleotide sequence ID" value="NZ_PYGD01000001.1"/>
</dbReference>